<name>A0ABS1EPE9_9CLOT</name>
<dbReference type="Gene3D" id="3.90.550.10">
    <property type="entry name" value="Spore Coat Polysaccharide Biosynthesis Protein SpsA, Chain A"/>
    <property type="match status" value="1"/>
</dbReference>
<evidence type="ECO:0000313" key="1">
    <source>
        <dbReference type="EMBL" id="MBK1811313.1"/>
    </source>
</evidence>
<gene>
    <name evidence="1" type="ORF">JHL18_11815</name>
</gene>
<dbReference type="InterPro" id="IPR003329">
    <property type="entry name" value="Cytidylyl_trans"/>
</dbReference>
<dbReference type="EMBL" id="JAENHN010000037">
    <property type="protein sequence ID" value="MBK1811313.1"/>
    <property type="molecule type" value="Genomic_DNA"/>
</dbReference>
<protein>
    <recommendedName>
        <fullName evidence="3">CMP-N-acetylneuraminic acid synthetase</fullName>
    </recommendedName>
</protein>
<accession>A0ABS1EPE9</accession>
<dbReference type="InterPro" id="IPR029044">
    <property type="entry name" value="Nucleotide-diphossugar_trans"/>
</dbReference>
<evidence type="ECO:0000313" key="2">
    <source>
        <dbReference type="Proteomes" id="UP000596739"/>
    </source>
</evidence>
<proteinExistence type="predicted"/>
<dbReference type="Pfam" id="PF02348">
    <property type="entry name" value="CTP_transf_3"/>
    <property type="match status" value="1"/>
</dbReference>
<comment type="caution">
    <text evidence="1">The sequence shown here is derived from an EMBL/GenBank/DDBJ whole genome shotgun (WGS) entry which is preliminary data.</text>
</comment>
<dbReference type="SUPFAM" id="SSF53448">
    <property type="entry name" value="Nucleotide-diphospho-sugar transferases"/>
    <property type="match status" value="1"/>
</dbReference>
<dbReference type="InterPro" id="IPR050793">
    <property type="entry name" value="CMP-NeuNAc_synthase"/>
</dbReference>
<dbReference type="PANTHER" id="PTHR21485:SF6">
    <property type="entry name" value="N-ACYLNEURAMINATE CYTIDYLYLTRANSFERASE-RELATED"/>
    <property type="match status" value="1"/>
</dbReference>
<sequence>MKTVAFVPIKLKNERYPGKNTQKFYDGKPLISFILESVRRISCLSEIYVYCSQDEISDYLLPGIRYLKRPDFLDLPTATPQDIISEFMKQVDADIYMVSHATSPFVTVEHLEECIKAVMNEGYDSAFTGKKIQSLLWTDKLEPLNFDPSNIPRTQELKPLYAEVSAAYVFTRDIFEKTKCRTGGKTKIIEVSDIECIDIDYYDSFLIADAVYHYKR</sequence>
<organism evidence="1 2">
    <name type="scientific">Clostridium yunnanense</name>
    <dbReference type="NCBI Taxonomy" id="2800325"/>
    <lineage>
        <taxon>Bacteria</taxon>
        <taxon>Bacillati</taxon>
        <taxon>Bacillota</taxon>
        <taxon>Clostridia</taxon>
        <taxon>Eubacteriales</taxon>
        <taxon>Clostridiaceae</taxon>
        <taxon>Clostridium</taxon>
    </lineage>
</organism>
<evidence type="ECO:0008006" key="3">
    <source>
        <dbReference type="Google" id="ProtNLM"/>
    </source>
</evidence>
<keyword evidence="2" id="KW-1185">Reference proteome</keyword>
<reference evidence="2" key="1">
    <citation type="submission" date="2021-01" db="EMBL/GenBank/DDBJ databases">
        <title>Genome public.</title>
        <authorList>
            <person name="Liu C."/>
            <person name="Sun Q."/>
        </authorList>
    </citation>
    <scope>NUCLEOTIDE SEQUENCE [LARGE SCALE GENOMIC DNA]</scope>
    <source>
        <strain evidence="2">YIM B02505</strain>
    </source>
</reference>
<dbReference type="PANTHER" id="PTHR21485">
    <property type="entry name" value="HAD SUPERFAMILY MEMBERS CMAS AND KDSC"/>
    <property type="match status" value="1"/>
</dbReference>
<dbReference type="RefSeq" id="WP_200269401.1">
    <property type="nucleotide sequence ID" value="NZ_JAENHN010000037.1"/>
</dbReference>
<dbReference type="Proteomes" id="UP000596739">
    <property type="component" value="Unassembled WGS sequence"/>
</dbReference>